<proteinExistence type="predicted"/>
<keyword evidence="2" id="KW-1185">Reference proteome</keyword>
<dbReference type="Proteomes" id="UP001287286">
    <property type="component" value="Unassembled WGS sequence"/>
</dbReference>
<dbReference type="EMBL" id="JAWRVI010000550">
    <property type="protein sequence ID" value="KAK4062646.1"/>
    <property type="molecule type" value="Genomic_DNA"/>
</dbReference>
<gene>
    <name evidence="1" type="ORF">Purlil1_14198</name>
</gene>
<reference evidence="1 2" key="1">
    <citation type="journal article" date="2024" name="Microbiol. Resour. Announc.">
        <title>Genome annotations for the ascomycete fungi Trichoderma harzianum, Trichoderma aggressivum, and Purpureocillium lilacinum.</title>
        <authorList>
            <person name="Beijen E.P.W."/>
            <person name="Ohm R.A."/>
        </authorList>
    </citation>
    <scope>NUCLEOTIDE SEQUENCE [LARGE SCALE GENOMIC DNA]</scope>
    <source>
        <strain evidence="1 2">CBS 150709</strain>
    </source>
</reference>
<organism evidence="1 2">
    <name type="scientific">Purpureocillium lilacinum</name>
    <name type="common">Paecilomyces lilacinus</name>
    <dbReference type="NCBI Taxonomy" id="33203"/>
    <lineage>
        <taxon>Eukaryota</taxon>
        <taxon>Fungi</taxon>
        <taxon>Dikarya</taxon>
        <taxon>Ascomycota</taxon>
        <taxon>Pezizomycotina</taxon>
        <taxon>Sordariomycetes</taxon>
        <taxon>Hypocreomycetidae</taxon>
        <taxon>Hypocreales</taxon>
        <taxon>Ophiocordycipitaceae</taxon>
        <taxon>Purpureocillium</taxon>
    </lineage>
</organism>
<sequence>MTFYEFSLVQLKSRFDDVEFLEVLMEYLETQDDWASTQKADSSTDHNNRENMSHIFVATDAPYEMCFTASWSSRELQAMWDRSTERQQAIGALSRCALTDRMDTDRIFVERPDTEQHKCPITFRESMFGFYLLQSETLGSQAAELQHRYYCRVFGGRGLAVLAGTETQLPGKFLLVCAESSDSLDHVAGLLAEIHLSHARVRRFVRFDTLMSPLEAILASAYGNTGGQMASVGS</sequence>
<protein>
    <submittedName>
        <fullName evidence="1">Uncharacterized protein</fullName>
    </submittedName>
</protein>
<evidence type="ECO:0000313" key="2">
    <source>
        <dbReference type="Proteomes" id="UP001287286"/>
    </source>
</evidence>
<name>A0ABR0BBZ6_PURLI</name>
<comment type="caution">
    <text evidence="1">The sequence shown here is derived from an EMBL/GenBank/DDBJ whole genome shotgun (WGS) entry which is preliminary data.</text>
</comment>
<evidence type="ECO:0000313" key="1">
    <source>
        <dbReference type="EMBL" id="KAK4062646.1"/>
    </source>
</evidence>
<accession>A0ABR0BBZ6</accession>